<keyword evidence="4" id="KW-1185">Reference proteome</keyword>
<protein>
    <recommendedName>
        <fullName evidence="5">TerB family tellurite resistance protein</fullName>
    </recommendedName>
</protein>
<keyword evidence="1" id="KW-0175">Coiled coil</keyword>
<gene>
    <name evidence="3" type="ORF">D7004_04520</name>
</gene>
<name>A0A3N0C0K5_9SPHI</name>
<evidence type="ECO:0008006" key="5">
    <source>
        <dbReference type="Google" id="ProtNLM"/>
    </source>
</evidence>
<dbReference type="AlphaFoldDB" id="A0A3N0C0K5"/>
<evidence type="ECO:0000256" key="2">
    <source>
        <dbReference type="SAM" id="SignalP"/>
    </source>
</evidence>
<accession>A0A3N0C0K5</accession>
<dbReference type="EMBL" id="RBEE01000005">
    <property type="protein sequence ID" value="RNL55578.1"/>
    <property type="molecule type" value="Genomic_DNA"/>
</dbReference>
<evidence type="ECO:0000256" key="1">
    <source>
        <dbReference type="SAM" id="Coils"/>
    </source>
</evidence>
<sequence length="220" mass="25267">MVFSNVTGHTPFRGLAILMFLLCSSVAGKAQTFAEWWSQKSTQIKYLEQQIVAAQVYYGYLKQGYNISQKGLGVIGDWKNGELTLHKDHYDALKTVNPVIRDSPKFKVIPQYADAIPGQFDHLQNLAGLTADNRFYIDAVRRKVLAECNRDLQELELIAVNGKAEMTDDERIKRLDQLYDSMKDKFAFTLSYCNQVKTLLVQKQQQLQQLQTERGFYEIN</sequence>
<reference evidence="3 4" key="1">
    <citation type="submission" date="2018-10" db="EMBL/GenBank/DDBJ databases">
        <title>Genome sequencing of Pedobacter jejuensis TNB23.</title>
        <authorList>
            <person name="Cho Y.-J."/>
            <person name="Cho A."/>
            <person name="Kim O.-S."/>
        </authorList>
    </citation>
    <scope>NUCLEOTIDE SEQUENCE [LARGE SCALE GENOMIC DNA]</scope>
    <source>
        <strain evidence="3 4">TNB23</strain>
    </source>
</reference>
<proteinExistence type="predicted"/>
<feature type="chain" id="PRO_5018294308" description="TerB family tellurite resistance protein" evidence="2">
    <location>
        <begin position="30"/>
        <end position="220"/>
    </location>
</feature>
<dbReference type="RefSeq" id="WP_123204683.1">
    <property type="nucleotide sequence ID" value="NZ_RBEE01000005.1"/>
</dbReference>
<evidence type="ECO:0000313" key="4">
    <source>
        <dbReference type="Proteomes" id="UP000274046"/>
    </source>
</evidence>
<dbReference type="OrthoDB" id="673795at2"/>
<evidence type="ECO:0000313" key="3">
    <source>
        <dbReference type="EMBL" id="RNL55578.1"/>
    </source>
</evidence>
<feature type="coiled-coil region" evidence="1">
    <location>
        <begin position="193"/>
        <end position="220"/>
    </location>
</feature>
<comment type="caution">
    <text evidence="3">The sequence shown here is derived from an EMBL/GenBank/DDBJ whole genome shotgun (WGS) entry which is preliminary data.</text>
</comment>
<organism evidence="3 4">
    <name type="scientific">Pedobacter jejuensis</name>
    <dbReference type="NCBI Taxonomy" id="1268550"/>
    <lineage>
        <taxon>Bacteria</taxon>
        <taxon>Pseudomonadati</taxon>
        <taxon>Bacteroidota</taxon>
        <taxon>Sphingobacteriia</taxon>
        <taxon>Sphingobacteriales</taxon>
        <taxon>Sphingobacteriaceae</taxon>
        <taxon>Pedobacter</taxon>
    </lineage>
</organism>
<dbReference type="Proteomes" id="UP000274046">
    <property type="component" value="Unassembled WGS sequence"/>
</dbReference>
<keyword evidence="2" id="KW-0732">Signal</keyword>
<feature type="signal peptide" evidence="2">
    <location>
        <begin position="1"/>
        <end position="29"/>
    </location>
</feature>